<dbReference type="STRING" id="1212491.LFA_0626"/>
<evidence type="ECO:0000256" key="1">
    <source>
        <dbReference type="ARBA" id="ARBA00009437"/>
    </source>
</evidence>
<dbReference type="CDD" id="cd08422">
    <property type="entry name" value="PBP2_CrgA_like"/>
    <property type="match status" value="1"/>
</dbReference>
<dbReference type="InterPro" id="IPR036390">
    <property type="entry name" value="WH_DNA-bd_sf"/>
</dbReference>
<dbReference type="Pfam" id="PF03466">
    <property type="entry name" value="LysR_substrate"/>
    <property type="match status" value="1"/>
</dbReference>
<dbReference type="Gene3D" id="1.10.10.10">
    <property type="entry name" value="Winged helix-like DNA-binding domain superfamily/Winged helix DNA-binding domain"/>
    <property type="match status" value="1"/>
</dbReference>
<dbReference type="FunFam" id="3.40.190.290:FF:000001">
    <property type="entry name" value="Transcriptional regulator, LysR family"/>
    <property type="match status" value="1"/>
</dbReference>
<name>A0A098G0U0_9GAMM</name>
<gene>
    <name evidence="6" type="ORF">LFA_0626</name>
</gene>
<evidence type="ECO:0000256" key="2">
    <source>
        <dbReference type="ARBA" id="ARBA00023015"/>
    </source>
</evidence>
<dbReference type="InterPro" id="IPR005119">
    <property type="entry name" value="LysR_subst-bd"/>
</dbReference>
<keyword evidence="7" id="KW-1185">Reference proteome</keyword>
<dbReference type="AlphaFoldDB" id="A0A098G0U0"/>
<evidence type="ECO:0000313" key="6">
    <source>
        <dbReference type="EMBL" id="CEG56078.1"/>
    </source>
</evidence>
<dbReference type="KEGG" id="lfa:LFA_0626"/>
<dbReference type="SUPFAM" id="SSF46785">
    <property type="entry name" value="Winged helix' DNA-binding domain"/>
    <property type="match status" value="1"/>
</dbReference>
<dbReference type="HOGENOM" id="CLU_039613_16_2_6"/>
<keyword evidence="4" id="KW-0804">Transcription</keyword>
<dbReference type="SUPFAM" id="SSF53850">
    <property type="entry name" value="Periplasmic binding protein-like II"/>
    <property type="match status" value="1"/>
</dbReference>
<evidence type="ECO:0000259" key="5">
    <source>
        <dbReference type="PROSITE" id="PS50931"/>
    </source>
</evidence>
<organism evidence="6 7">
    <name type="scientific">Legionella fallonii LLAP-10</name>
    <dbReference type="NCBI Taxonomy" id="1212491"/>
    <lineage>
        <taxon>Bacteria</taxon>
        <taxon>Pseudomonadati</taxon>
        <taxon>Pseudomonadota</taxon>
        <taxon>Gammaproteobacteria</taxon>
        <taxon>Legionellales</taxon>
        <taxon>Legionellaceae</taxon>
        <taxon>Legionella</taxon>
    </lineage>
</organism>
<dbReference type="FunFam" id="1.10.10.10:FF:000001">
    <property type="entry name" value="LysR family transcriptional regulator"/>
    <property type="match status" value="1"/>
</dbReference>
<dbReference type="PANTHER" id="PTHR30537">
    <property type="entry name" value="HTH-TYPE TRANSCRIPTIONAL REGULATOR"/>
    <property type="match status" value="1"/>
</dbReference>
<sequence length="310" mass="34770">MLALNNIIRIIRTMDKLANMQAFETIAHTGSFAEAARRLDLANSVVSKRVKDLEEFLGVPLFNRTTRKVTLTETGYIYLEYVQKFLNELEEIESHIRYKTEKPVGTVKLAAPLSFGMQYLGSAIASYLGKNPQVTIKTYLSDRAVDLLEEGYDLALRTGPMKDSSLIAKKLVSCRRVVCASPEYYTTHGKPQTPSDLKEHNCLSYLNLAEGKSWPFIINGKKTWQQVTGSFLSDNGDLLHQAARSGCGITLLPTFIVSESIKSGALEIALEEFEESDFGIYAVYQYTRHLPVKVRTLIDHLADSFKEISL</sequence>
<dbReference type="Proteomes" id="UP000032430">
    <property type="component" value="Chromosome I"/>
</dbReference>
<dbReference type="InterPro" id="IPR058163">
    <property type="entry name" value="LysR-type_TF_proteobact-type"/>
</dbReference>
<dbReference type="GO" id="GO:0003700">
    <property type="term" value="F:DNA-binding transcription factor activity"/>
    <property type="evidence" value="ECO:0007669"/>
    <property type="project" value="InterPro"/>
</dbReference>
<dbReference type="PROSITE" id="PS50931">
    <property type="entry name" value="HTH_LYSR"/>
    <property type="match status" value="1"/>
</dbReference>
<accession>A0A098G0U0</accession>
<evidence type="ECO:0000256" key="3">
    <source>
        <dbReference type="ARBA" id="ARBA00023125"/>
    </source>
</evidence>
<dbReference type="Pfam" id="PF00126">
    <property type="entry name" value="HTH_1"/>
    <property type="match status" value="1"/>
</dbReference>
<dbReference type="GO" id="GO:0003677">
    <property type="term" value="F:DNA binding"/>
    <property type="evidence" value="ECO:0007669"/>
    <property type="project" value="UniProtKB-KW"/>
</dbReference>
<dbReference type="PRINTS" id="PR00039">
    <property type="entry name" value="HTHLYSR"/>
</dbReference>
<dbReference type="EMBL" id="LN614827">
    <property type="protein sequence ID" value="CEG56078.1"/>
    <property type="molecule type" value="Genomic_DNA"/>
</dbReference>
<proteinExistence type="inferred from homology"/>
<dbReference type="PANTHER" id="PTHR30537:SF5">
    <property type="entry name" value="HTH-TYPE TRANSCRIPTIONAL ACTIVATOR TTDR-RELATED"/>
    <property type="match status" value="1"/>
</dbReference>
<keyword evidence="3" id="KW-0238">DNA-binding</keyword>
<dbReference type="Gene3D" id="3.40.190.290">
    <property type="match status" value="1"/>
</dbReference>
<comment type="similarity">
    <text evidence="1">Belongs to the LysR transcriptional regulatory family.</text>
</comment>
<dbReference type="InterPro" id="IPR036388">
    <property type="entry name" value="WH-like_DNA-bd_sf"/>
</dbReference>
<protein>
    <submittedName>
        <fullName evidence="6">Transcriptional regulator, LysR family</fullName>
    </submittedName>
</protein>
<keyword evidence="2" id="KW-0805">Transcription regulation</keyword>
<evidence type="ECO:0000256" key="4">
    <source>
        <dbReference type="ARBA" id="ARBA00023163"/>
    </source>
</evidence>
<evidence type="ECO:0000313" key="7">
    <source>
        <dbReference type="Proteomes" id="UP000032430"/>
    </source>
</evidence>
<dbReference type="InterPro" id="IPR000847">
    <property type="entry name" value="LysR_HTH_N"/>
</dbReference>
<feature type="domain" description="HTH lysR-type" evidence="5">
    <location>
        <begin position="15"/>
        <end position="72"/>
    </location>
</feature>
<reference evidence="7" key="1">
    <citation type="submission" date="2014-09" db="EMBL/GenBank/DDBJ databases">
        <authorList>
            <person name="Gomez-Valero L."/>
        </authorList>
    </citation>
    <scope>NUCLEOTIDE SEQUENCE [LARGE SCALE GENOMIC DNA]</scope>
    <source>
        <strain evidence="7">ATCC700992</strain>
    </source>
</reference>